<gene>
    <name evidence="2" type="ORF">S03H2_60445</name>
</gene>
<evidence type="ECO:0000256" key="1">
    <source>
        <dbReference type="SAM" id="Phobius"/>
    </source>
</evidence>
<organism evidence="2">
    <name type="scientific">marine sediment metagenome</name>
    <dbReference type="NCBI Taxonomy" id="412755"/>
    <lineage>
        <taxon>unclassified sequences</taxon>
        <taxon>metagenomes</taxon>
        <taxon>ecological metagenomes</taxon>
    </lineage>
</organism>
<feature type="transmembrane region" description="Helical" evidence="1">
    <location>
        <begin position="119"/>
        <end position="141"/>
    </location>
</feature>
<dbReference type="EMBL" id="BARU01038950">
    <property type="protein sequence ID" value="GAH89158.1"/>
    <property type="molecule type" value="Genomic_DNA"/>
</dbReference>
<feature type="transmembrane region" description="Helical" evidence="1">
    <location>
        <begin position="42"/>
        <end position="62"/>
    </location>
</feature>
<protein>
    <submittedName>
        <fullName evidence="2">Uncharacterized protein</fullName>
    </submittedName>
</protein>
<accession>X1L4S0</accession>
<keyword evidence="1" id="KW-0812">Transmembrane</keyword>
<dbReference type="AlphaFoldDB" id="X1L4S0"/>
<proteinExistence type="predicted"/>
<evidence type="ECO:0000313" key="2">
    <source>
        <dbReference type="EMBL" id="GAH89158.1"/>
    </source>
</evidence>
<feature type="transmembrane region" description="Helical" evidence="1">
    <location>
        <begin position="15"/>
        <end position="36"/>
    </location>
</feature>
<reference evidence="2" key="1">
    <citation type="journal article" date="2014" name="Front. Microbiol.">
        <title>High frequency of phylogenetically diverse reductive dehalogenase-homologous genes in deep subseafloor sedimentary metagenomes.</title>
        <authorList>
            <person name="Kawai M."/>
            <person name="Futagami T."/>
            <person name="Toyoda A."/>
            <person name="Takaki Y."/>
            <person name="Nishi S."/>
            <person name="Hori S."/>
            <person name="Arai W."/>
            <person name="Tsubouchi T."/>
            <person name="Morono Y."/>
            <person name="Uchiyama I."/>
            <person name="Ito T."/>
            <person name="Fujiyama A."/>
            <person name="Inagaki F."/>
            <person name="Takami H."/>
        </authorList>
    </citation>
    <scope>NUCLEOTIDE SEQUENCE</scope>
    <source>
        <strain evidence="2">Expedition CK06-06</strain>
    </source>
</reference>
<feature type="non-terminal residue" evidence="2">
    <location>
        <position position="147"/>
    </location>
</feature>
<name>X1L4S0_9ZZZZ</name>
<keyword evidence="1" id="KW-1133">Transmembrane helix</keyword>
<comment type="caution">
    <text evidence="2">The sequence shown here is derived from an EMBL/GenBank/DDBJ whole genome shotgun (WGS) entry which is preliminary data.</text>
</comment>
<keyword evidence="1" id="KW-0472">Membrane</keyword>
<feature type="transmembrane region" description="Helical" evidence="1">
    <location>
        <begin position="83"/>
        <end position="107"/>
    </location>
</feature>
<sequence length="147" mass="16809">MEENRENKTLNVKDWIILSTTMIAAVLTILALVWQVRPSSGIVSATFLLMLSFIFFVNSVSTNSKAHYETRAGNMPEEQINRFVTFAEYSFGFGFTLVITAFSILGYKYLLDFVGRELYVLFLPIVFLLTAWVIIFIYNCINYSGKV</sequence>